<dbReference type="GO" id="GO:0016303">
    <property type="term" value="F:1-phosphatidylinositol-3-kinase activity"/>
    <property type="evidence" value="ECO:0007669"/>
    <property type="project" value="TreeGrafter"/>
</dbReference>
<dbReference type="SMART" id="SM00145">
    <property type="entry name" value="PI3Ka"/>
    <property type="match status" value="1"/>
</dbReference>
<dbReference type="PANTHER" id="PTHR10048">
    <property type="entry name" value="PHOSPHATIDYLINOSITOL KINASE"/>
    <property type="match status" value="1"/>
</dbReference>
<organism evidence="3 4">
    <name type="scientific">Mauremys mutica</name>
    <name type="common">yellowpond turtle</name>
    <dbReference type="NCBI Taxonomy" id="74926"/>
    <lineage>
        <taxon>Eukaryota</taxon>
        <taxon>Metazoa</taxon>
        <taxon>Chordata</taxon>
        <taxon>Craniata</taxon>
        <taxon>Vertebrata</taxon>
        <taxon>Euteleostomi</taxon>
        <taxon>Archelosauria</taxon>
        <taxon>Testudinata</taxon>
        <taxon>Testudines</taxon>
        <taxon>Cryptodira</taxon>
        <taxon>Durocryptodira</taxon>
        <taxon>Testudinoidea</taxon>
        <taxon>Geoemydidae</taxon>
        <taxon>Geoemydinae</taxon>
        <taxon>Mauremys</taxon>
    </lineage>
</organism>
<feature type="domain" description="PIK helical" evidence="2">
    <location>
        <begin position="1"/>
        <end position="154"/>
    </location>
</feature>
<dbReference type="PANTHER" id="PTHR10048:SF30">
    <property type="entry name" value="PHOSPHATIDYLINOSITOL 4-PHOSPHATE 3-KINASE C2 DOMAIN-CONTAINING SUBUNIT BETA"/>
    <property type="match status" value="1"/>
</dbReference>
<feature type="region of interest" description="Disordered" evidence="1">
    <location>
        <begin position="164"/>
        <end position="208"/>
    </location>
</feature>
<dbReference type="InterPro" id="IPR042236">
    <property type="entry name" value="PI3K_accessory_sf"/>
</dbReference>
<evidence type="ECO:0000313" key="4">
    <source>
        <dbReference type="Proteomes" id="UP000827986"/>
    </source>
</evidence>
<dbReference type="GO" id="GO:0005737">
    <property type="term" value="C:cytoplasm"/>
    <property type="evidence" value="ECO:0007669"/>
    <property type="project" value="TreeGrafter"/>
</dbReference>
<keyword evidence="4" id="KW-1185">Reference proteome</keyword>
<dbReference type="InterPro" id="IPR016024">
    <property type="entry name" value="ARM-type_fold"/>
</dbReference>
<dbReference type="EMBL" id="JAHDVG010000536">
    <property type="protein sequence ID" value="KAH1164783.1"/>
    <property type="molecule type" value="Genomic_DNA"/>
</dbReference>
<dbReference type="Proteomes" id="UP000827986">
    <property type="component" value="Unassembled WGS sequence"/>
</dbReference>
<proteinExistence type="predicted"/>
<accession>A0A9D3WP80</accession>
<dbReference type="Pfam" id="PF00613">
    <property type="entry name" value="PI3Ka"/>
    <property type="match status" value="1"/>
</dbReference>
<dbReference type="SUPFAM" id="SSF48371">
    <property type="entry name" value="ARM repeat"/>
    <property type="match status" value="1"/>
</dbReference>
<dbReference type="AlphaFoldDB" id="A0A9D3WP80"/>
<evidence type="ECO:0000256" key="1">
    <source>
        <dbReference type="SAM" id="MobiDB-lite"/>
    </source>
</evidence>
<gene>
    <name evidence="3" type="ORF">KIL84_005533</name>
</gene>
<name>A0A9D3WP80_9SAUR</name>
<dbReference type="GO" id="GO:0005886">
    <property type="term" value="C:plasma membrane"/>
    <property type="evidence" value="ECO:0007669"/>
    <property type="project" value="TreeGrafter"/>
</dbReference>
<dbReference type="GO" id="GO:0005942">
    <property type="term" value="C:phosphatidylinositol 3-kinase complex"/>
    <property type="evidence" value="ECO:0007669"/>
    <property type="project" value="TreeGrafter"/>
</dbReference>
<dbReference type="GO" id="GO:0016477">
    <property type="term" value="P:cell migration"/>
    <property type="evidence" value="ECO:0007669"/>
    <property type="project" value="TreeGrafter"/>
</dbReference>
<dbReference type="PROSITE" id="PS51545">
    <property type="entry name" value="PIK_HELICAL"/>
    <property type="match status" value="1"/>
</dbReference>
<dbReference type="Gene3D" id="1.25.40.70">
    <property type="entry name" value="Phosphatidylinositol 3-kinase, accessory domain (PIK)"/>
    <property type="match status" value="1"/>
</dbReference>
<evidence type="ECO:0000313" key="3">
    <source>
        <dbReference type="EMBL" id="KAH1164783.1"/>
    </source>
</evidence>
<comment type="caution">
    <text evidence="3">The sequence shown here is derived from an EMBL/GenBank/DDBJ whole genome shotgun (WGS) entry which is preliminary data.</text>
</comment>
<dbReference type="InterPro" id="IPR001263">
    <property type="entry name" value="PI3K_accessory_dom"/>
</dbReference>
<dbReference type="GO" id="GO:0035005">
    <property type="term" value="F:1-phosphatidylinositol-4-phosphate 3-kinase activity"/>
    <property type="evidence" value="ECO:0007669"/>
    <property type="project" value="TreeGrafter"/>
</dbReference>
<dbReference type="GO" id="GO:0048015">
    <property type="term" value="P:phosphatidylinositol-mediated signaling"/>
    <property type="evidence" value="ECO:0007669"/>
    <property type="project" value="TreeGrafter"/>
</dbReference>
<dbReference type="InterPro" id="IPR015433">
    <property type="entry name" value="PI3/4_kinase"/>
</dbReference>
<evidence type="ECO:0000259" key="2">
    <source>
        <dbReference type="PROSITE" id="PS51545"/>
    </source>
</evidence>
<reference evidence="3" key="1">
    <citation type="submission" date="2021-09" db="EMBL/GenBank/DDBJ databases">
        <title>The genome of Mauremys mutica provides insights into the evolution of semi-aquatic lifestyle.</title>
        <authorList>
            <person name="Gong S."/>
            <person name="Gao Y."/>
        </authorList>
    </citation>
    <scope>NUCLEOTIDE SEQUENCE</scope>
    <source>
        <strain evidence="3">MM-2020</strain>
        <tissue evidence="3">Muscle</tissue>
    </source>
</reference>
<dbReference type="GO" id="GO:0043491">
    <property type="term" value="P:phosphatidylinositol 3-kinase/protein kinase B signal transduction"/>
    <property type="evidence" value="ECO:0007669"/>
    <property type="project" value="TreeGrafter"/>
</dbReference>
<protein>
    <recommendedName>
        <fullName evidence="2">PIK helical domain-containing protein</fullName>
    </recommendedName>
</protein>
<sequence length="219" mass="24159">MAGLTDTDRKRLWEKRYYCHEQPGSLPLLLTSAPSWEWACLPDIYALLKQWTYMNHQDALGLLHATFPDQEVRRTAIHWIDSMSDAELLDYLPQLVQALKYECYLDSPLVRFLMKRAICDLRITPLLLLAAEGWTQGLPVQHPLPVPAGGPALLLRQRPARGVRPAVLPGQHPGQAGPAGSGGCSVLATGHSPRRAGRRENSSSAPMAPAACRLAPACW</sequence>